<keyword evidence="6" id="KW-1185">Reference proteome</keyword>
<evidence type="ECO:0000313" key="6">
    <source>
        <dbReference type="Proteomes" id="UP001209276"/>
    </source>
</evidence>
<dbReference type="Proteomes" id="UP001209276">
    <property type="component" value="Unassembled WGS sequence"/>
</dbReference>
<dbReference type="InterPro" id="IPR018392">
    <property type="entry name" value="LysM"/>
</dbReference>
<evidence type="ECO:0000313" key="4">
    <source>
        <dbReference type="EMBL" id="QDM44218.1"/>
    </source>
</evidence>
<dbReference type="CDD" id="cd00118">
    <property type="entry name" value="LysM"/>
    <property type="match status" value="1"/>
</dbReference>
<accession>A0AAP9DTU1</accession>
<dbReference type="Proteomes" id="UP000315377">
    <property type="component" value="Chromosome"/>
</dbReference>
<sequence>MISEEPEYSVQVSSHNIEKGGMVTDHVQRETVSLHLEGLLIGPQASNYRHRLVTAMNEGKLLQYSGRNMLLNCVITSLRTTHDNSIANGMSFAMTLKQVNLVKIAYDKLPPKRKAAVKPKSRSGKRNTAYRPKPDVHVVRPGQSVKDIAAYYQVSEAGIRAGMKLSGMPGIAQAGMIVALQTGKKLLSNQSKTKAKGDPIRMYRVQPGDSWPSIAKQFGISVTALHALNFKRVSTYMSPPPGTVIRVK</sequence>
<evidence type="ECO:0000259" key="2">
    <source>
        <dbReference type="PROSITE" id="PS51782"/>
    </source>
</evidence>
<evidence type="ECO:0000313" key="3">
    <source>
        <dbReference type="EMBL" id="MCY9607850.1"/>
    </source>
</evidence>
<dbReference type="AlphaFoldDB" id="A0AAP9DTU1"/>
<dbReference type="EMBL" id="CP041405">
    <property type="protein sequence ID" value="QDM44218.1"/>
    <property type="molecule type" value="Genomic_DNA"/>
</dbReference>
<dbReference type="SMART" id="SM00257">
    <property type="entry name" value="LysM"/>
    <property type="match status" value="1"/>
</dbReference>
<gene>
    <name evidence="4" type="ORF">FLT43_12520</name>
    <name evidence="3" type="ORF">M5W83_11910</name>
</gene>
<feature type="domain" description="LysM" evidence="2">
    <location>
        <begin position="201"/>
        <end position="247"/>
    </location>
</feature>
<protein>
    <submittedName>
        <fullName evidence="4">LysM peptidoglycan-binding domain-containing protein</fullName>
    </submittedName>
</protein>
<evidence type="ECO:0000313" key="5">
    <source>
        <dbReference type="Proteomes" id="UP000315377"/>
    </source>
</evidence>
<dbReference type="Pfam" id="PF01476">
    <property type="entry name" value="LysM"/>
    <property type="match status" value="1"/>
</dbReference>
<dbReference type="SUPFAM" id="SSF54106">
    <property type="entry name" value="LysM domain"/>
    <property type="match status" value="1"/>
</dbReference>
<evidence type="ECO:0000256" key="1">
    <source>
        <dbReference type="SAM" id="MobiDB-lite"/>
    </source>
</evidence>
<reference evidence="4 5" key="1">
    <citation type="submission" date="2019-07" db="EMBL/GenBank/DDBJ databases">
        <title>Paenibacillus thiaminolyticus NRRL B-4156.</title>
        <authorList>
            <person name="Hehnly C."/>
            <person name="Zhang L."/>
        </authorList>
    </citation>
    <scope>NUCLEOTIDE SEQUENCE [LARGE SCALE GENOMIC DNA]</scope>
    <source>
        <strain evidence="4 5">NRRL B-4156</strain>
    </source>
</reference>
<dbReference type="InterPro" id="IPR048494">
    <property type="entry name" value="Dit-like_N"/>
</dbReference>
<feature type="compositionally biased region" description="Basic residues" evidence="1">
    <location>
        <begin position="116"/>
        <end position="125"/>
    </location>
</feature>
<feature type="region of interest" description="Disordered" evidence="1">
    <location>
        <begin position="116"/>
        <end position="135"/>
    </location>
</feature>
<dbReference type="Pfam" id="PF21821">
    <property type="entry name" value="Dit_like"/>
    <property type="match status" value="1"/>
</dbReference>
<organism evidence="4 5">
    <name type="scientific">Paenibacillus thiaminolyticus</name>
    <name type="common">Bacillus thiaminolyticus</name>
    <dbReference type="NCBI Taxonomy" id="49283"/>
    <lineage>
        <taxon>Bacteria</taxon>
        <taxon>Bacillati</taxon>
        <taxon>Bacillota</taxon>
        <taxon>Bacilli</taxon>
        <taxon>Bacillales</taxon>
        <taxon>Paenibacillaceae</taxon>
        <taxon>Paenibacillus</taxon>
    </lineage>
</organism>
<dbReference type="PROSITE" id="PS51782">
    <property type="entry name" value="LYSM"/>
    <property type="match status" value="1"/>
</dbReference>
<dbReference type="InterPro" id="IPR036779">
    <property type="entry name" value="LysM_dom_sf"/>
</dbReference>
<dbReference type="Gene3D" id="3.10.350.10">
    <property type="entry name" value="LysM domain"/>
    <property type="match status" value="1"/>
</dbReference>
<reference evidence="3 6" key="2">
    <citation type="submission" date="2022-05" db="EMBL/GenBank/DDBJ databases">
        <title>Genome Sequencing of Bee-Associated Microbes.</title>
        <authorList>
            <person name="Dunlap C."/>
        </authorList>
    </citation>
    <scope>NUCLEOTIDE SEQUENCE [LARGE SCALE GENOMIC DNA]</scope>
    <source>
        <strain evidence="3 6">NRRL B-14613</strain>
    </source>
</reference>
<dbReference type="RefSeq" id="WP_087445387.1">
    <property type="nucleotide sequence ID" value="NZ_CABMNB010000047.1"/>
</dbReference>
<proteinExistence type="predicted"/>
<dbReference type="GeneID" id="76996787"/>
<name>A0AAP9DTU1_PANTH</name>
<dbReference type="EMBL" id="JAMDMM010000021">
    <property type="protein sequence ID" value="MCY9607850.1"/>
    <property type="molecule type" value="Genomic_DNA"/>
</dbReference>